<evidence type="ECO:0000313" key="2">
    <source>
        <dbReference type="Proteomes" id="UP001500973"/>
    </source>
</evidence>
<reference evidence="1 2" key="1">
    <citation type="journal article" date="2019" name="Int. J. Syst. Evol. Microbiol.">
        <title>The Global Catalogue of Microorganisms (GCM) 10K type strain sequencing project: providing services to taxonomists for standard genome sequencing and annotation.</title>
        <authorList>
            <consortium name="The Broad Institute Genomics Platform"/>
            <consortium name="The Broad Institute Genome Sequencing Center for Infectious Disease"/>
            <person name="Wu L."/>
            <person name="Ma J."/>
        </authorList>
    </citation>
    <scope>NUCLEOTIDE SEQUENCE [LARGE SCALE GENOMIC DNA]</scope>
    <source>
        <strain evidence="1 2">JCM 11756</strain>
    </source>
</reference>
<gene>
    <name evidence="1" type="ORF">GCM10009601_62950</name>
</gene>
<dbReference type="Proteomes" id="UP001500973">
    <property type="component" value="Unassembled WGS sequence"/>
</dbReference>
<name>A0ABN1Z7N5_9ACTN</name>
<accession>A0ABN1Z7N5</accession>
<evidence type="ECO:0000313" key="1">
    <source>
        <dbReference type="EMBL" id="GAA1436023.1"/>
    </source>
</evidence>
<proteinExistence type="predicted"/>
<organism evidence="1 2">
    <name type="scientific">Streptomyces thermospinosisporus</name>
    <dbReference type="NCBI Taxonomy" id="161482"/>
    <lineage>
        <taxon>Bacteria</taxon>
        <taxon>Bacillati</taxon>
        <taxon>Actinomycetota</taxon>
        <taxon>Actinomycetes</taxon>
        <taxon>Kitasatosporales</taxon>
        <taxon>Streptomycetaceae</taxon>
        <taxon>Streptomyces</taxon>
    </lineage>
</organism>
<sequence>MKAHLAAWVANEVAVVGEGRLDLGRERVPDALLPAPDTHRLPVRITETQPDAHTRLRSFLEHARDVRVRLREEGAREHKHVNLLHGAQKQGEPHIAWDARPVGVGVDELRAGRAEPLSPLAVLGPQVCLVDPQQVRDRPTVPTVGDSATDPPAGGLGIHGAGFGQLLHRQATLHECGTQSLIHSGKPT</sequence>
<protein>
    <submittedName>
        <fullName evidence="1">Uncharacterized protein</fullName>
    </submittedName>
</protein>
<keyword evidence="2" id="KW-1185">Reference proteome</keyword>
<dbReference type="EMBL" id="BAAAIZ010000141">
    <property type="protein sequence ID" value="GAA1436023.1"/>
    <property type="molecule type" value="Genomic_DNA"/>
</dbReference>
<comment type="caution">
    <text evidence="1">The sequence shown here is derived from an EMBL/GenBank/DDBJ whole genome shotgun (WGS) entry which is preliminary data.</text>
</comment>